<dbReference type="InterPro" id="IPR007891">
    <property type="entry name" value="CHASE3"/>
</dbReference>
<dbReference type="SMART" id="SM00448">
    <property type="entry name" value="REC"/>
    <property type="match status" value="2"/>
</dbReference>
<dbReference type="EC" id="2.7.13.3" evidence="2"/>
<feature type="coiled-coil region" evidence="8">
    <location>
        <begin position="386"/>
        <end position="466"/>
    </location>
</feature>
<feature type="transmembrane region" description="Helical" evidence="9">
    <location>
        <begin position="182"/>
        <end position="203"/>
    </location>
</feature>
<name>A0ABP8KWS7_9BACT</name>
<feature type="domain" description="Histidine kinase" evidence="10">
    <location>
        <begin position="483"/>
        <end position="718"/>
    </location>
</feature>
<dbReference type="Pfam" id="PF00512">
    <property type="entry name" value="HisKA"/>
    <property type="match status" value="1"/>
</dbReference>
<gene>
    <name evidence="12" type="ORF">GCM10023187_51530</name>
</gene>
<sequence length="1148" mass="128556">MQVTLKSRLYLGFGLSIFLIILIGGLSYLTFRRQADDAGWVKHTYQVINQLESIQKVLLDMEASRRGFRSTDERRFLLPYNNGLRTIGPAVETLNELVSDNPDQLARAQQVGTQVNGILQFWAELGLDAGRYSREDIIRVTDIEKGWMDSIRNQLVKMVETEQRLLARREEVSNRAVTNASWSVGVGTLGSLGIVCVLMYLILREFARRRNAEQQLQQNLTKLETLNRESEDKNWVLSGVSAMHTNMQGVTDVRTLARTAIHTITQYLDVPVGAFYVLQHQPDQLVLTAAEAMPTTSPRQIAVGEGLVGQAATRQTPYVVREVPAGYWHIQSGSGQARPGEVALVPLWYDQEIKGVLELASFRSFDPRQLDFLTVIADNVAVALNAADARERVMALLEKVQEQKEELENQQEELRQSNEELIRQAAILQSSEEELKVQEEELRQINTELEEKNEAVEIARQALTLKARELEVTSQYKSEFLANMSHELRTPLNSVLILARLLADNKTHNLTDKQVEYANIIHKSGTSLLDLINDILDLSKIEAGKIDLHIEPVPVTSIADDLQQLFTVVAEQKGVQLVTHIDDGVPPRLVTDKQRLEQVIKNLLSNAMKFTPKAGRVTLSFSMVTSGRLLFTNDALLNATDVLSIAVTDTGIGIPADKQQLIFEAFQQADGSTSRKYGGTGLGLSIAKELIRKLGGEIHVQSEPGQGSSFILYLPVQQPDARPAPRFADQPPTTVPALPVNGVAEQTVLPDDRHTLTATDKVMLIIEDDPDFARLVQVFARQKGYKTLIALKGDEGLEYARQYKPTAITLDLRLPVIDGRQLLKLLKSDDTLKHIPVHVISAAVEPDLVAADALAYVNKPLTEDDLEQVFVRISEHLQTQLKRVLVLSGDYLTEASLKQLINDRNFTGRCDFAATEAEALQHVKEQRYDCIIADIGRDFTKGVRELQTLQHQMGVEEVPVIIYLAQDLSASDELQLKRLSDVIIRDSSRAKERLMDELELFLYKIQENAAKPPSRFEKPVGDESLTGKKVLLADDDMRNVFALSTLLEEHQMQVLTAGDGQEALELLDQHPDVDLVLMDVMMPEMDGYEATRRIRSNERFRKLPVISLTAKAMPGDREKSIEAGASDYITKPVDNQKLLSLMRVWLAR</sequence>
<evidence type="ECO:0000256" key="7">
    <source>
        <dbReference type="PROSITE-ProRule" id="PRU00169"/>
    </source>
</evidence>
<dbReference type="EMBL" id="BAABHB010000016">
    <property type="protein sequence ID" value="GAA4418268.1"/>
    <property type="molecule type" value="Genomic_DNA"/>
</dbReference>
<protein>
    <recommendedName>
        <fullName evidence="2">histidine kinase</fullName>
        <ecNumber evidence="2">2.7.13.3</ecNumber>
    </recommendedName>
</protein>
<dbReference type="PRINTS" id="PR00344">
    <property type="entry name" value="BCTRLSENSOR"/>
</dbReference>
<keyword evidence="13" id="KW-1185">Reference proteome</keyword>
<dbReference type="SUPFAM" id="SSF52172">
    <property type="entry name" value="CheY-like"/>
    <property type="match status" value="3"/>
</dbReference>
<accession>A0ABP8KWS7</accession>
<keyword evidence="5 12" id="KW-0418">Kinase</keyword>
<evidence type="ECO:0000256" key="9">
    <source>
        <dbReference type="SAM" id="Phobius"/>
    </source>
</evidence>
<dbReference type="InterPro" id="IPR003018">
    <property type="entry name" value="GAF"/>
</dbReference>
<evidence type="ECO:0000256" key="8">
    <source>
        <dbReference type="SAM" id="Coils"/>
    </source>
</evidence>
<evidence type="ECO:0000313" key="13">
    <source>
        <dbReference type="Proteomes" id="UP001500936"/>
    </source>
</evidence>
<dbReference type="Pfam" id="PF05227">
    <property type="entry name" value="CHASE3"/>
    <property type="match status" value="1"/>
</dbReference>
<feature type="transmembrane region" description="Helical" evidence="9">
    <location>
        <begin position="9"/>
        <end position="31"/>
    </location>
</feature>
<feature type="domain" description="Response regulatory" evidence="11">
    <location>
        <begin position="883"/>
        <end position="1000"/>
    </location>
</feature>
<dbReference type="SMART" id="SM00387">
    <property type="entry name" value="HATPase_c"/>
    <property type="match status" value="1"/>
</dbReference>
<dbReference type="InterPro" id="IPR005467">
    <property type="entry name" value="His_kinase_dom"/>
</dbReference>
<keyword evidence="3 7" id="KW-0597">Phosphoprotein</keyword>
<dbReference type="Gene3D" id="3.30.565.10">
    <property type="entry name" value="Histidine kinase-like ATPase, C-terminal domain"/>
    <property type="match status" value="1"/>
</dbReference>
<comment type="caution">
    <text evidence="12">The sequence shown here is derived from an EMBL/GenBank/DDBJ whole genome shotgun (WGS) entry which is preliminary data.</text>
</comment>
<dbReference type="Pfam" id="PF13185">
    <property type="entry name" value="GAF_2"/>
    <property type="match status" value="1"/>
</dbReference>
<dbReference type="SMART" id="SM00065">
    <property type="entry name" value="GAF"/>
    <property type="match status" value="1"/>
</dbReference>
<comment type="catalytic activity">
    <reaction evidence="1">
        <text>ATP + protein L-histidine = ADP + protein N-phospho-L-histidine.</text>
        <dbReference type="EC" id="2.7.13.3"/>
    </reaction>
</comment>
<dbReference type="PROSITE" id="PS50109">
    <property type="entry name" value="HIS_KIN"/>
    <property type="match status" value="1"/>
</dbReference>
<evidence type="ECO:0000256" key="6">
    <source>
        <dbReference type="ARBA" id="ARBA00023012"/>
    </source>
</evidence>
<proteinExistence type="predicted"/>
<evidence type="ECO:0000313" key="12">
    <source>
        <dbReference type="EMBL" id="GAA4418268.1"/>
    </source>
</evidence>
<feature type="modified residue" description="4-aspartylphosphate" evidence="7">
    <location>
        <position position="934"/>
    </location>
</feature>
<dbReference type="SUPFAM" id="SSF55781">
    <property type="entry name" value="GAF domain-like"/>
    <property type="match status" value="1"/>
</dbReference>
<dbReference type="Pfam" id="PF02518">
    <property type="entry name" value="HATPase_c"/>
    <property type="match status" value="1"/>
</dbReference>
<keyword evidence="9" id="KW-0472">Membrane</keyword>
<dbReference type="InterPro" id="IPR004358">
    <property type="entry name" value="Sig_transdc_His_kin-like_C"/>
</dbReference>
<dbReference type="Gene3D" id="3.40.50.2300">
    <property type="match status" value="3"/>
</dbReference>
<dbReference type="CDD" id="cd19410">
    <property type="entry name" value="HK9-like_sensor"/>
    <property type="match status" value="1"/>
</dbReference>
<dbReference type="SMART" id="SM00388">
    <property type="entry name" value="HisKA"/>
    <property type="match status" value="1"/>
</dbReference>
<dbReference type="InterPro" id="IPR036097">
    <property type="entry name" value="HisK_dim/P_sf"/>
</dbReference>
<dbReference type="CDD" id="cd16922">
    <property type="entry name" value="HATPase_EvgS-ArcB-TorS-like"/>
    <property type="match status" value="1"/>
</dbReference>
<dbReference type="InterPro" id="IPR011006">
    <property type="entry name" value="CheY-like_superfamily"/>
</dbReference>
<evidence type="ECO:0000259" key="10">
    <source>
        <dbReference type="PROSITE" id="PS50109"/>
    </source>
</evidence>
<feature type="domain" description="Response regulatory" evidence="11">
    <location>
        <begin position="762"/>
        <end position="874"/>
    </location>
</feature>
<dbReference type="SUPFAM" id="SSF47384">
    <property type="entry name" value="Homodimeric domain of signal transducing histidine kinase"/>
    <property type="match status" value="1"/>
</dbReference>
<dbReference type="CDD" id="cd00082">
    <property type="entry name" value="HisKA"/>
    <property type="match status" value="1"/>
</dbReference>
<evidence type="ECO:0000259" key="11">
    <source>
        <dbReference type="PROSITE" id="PS50110"/>
    </source>
</evidence>
<reference evidence="13" key="1">
    <citation type="journal article" date="2019" name="Int. J. Syst. Evol. Microbiol.">
        <title>The Global Catalogue of Microorganisms (GCM) 10K type strain sequencing project: providing services to taxonomists for standard genome sequencing and annotation.</title>
        <authorList>
            <consortium name="The Broad Institute Genomics Platform"/>
            <consortium name="The Broad Institute Genome Sequencing Center for Infectious Disease"/>
            <person name="Wu L."/>
            <person name="Ma J."/>
        </authorList>
    </citation>
    <scope>NUCLEOTIDE SEQUENCE [LARGE SCALE GENOMIC DNA]</scope>
    <source>
        <strain evidence="13">JCM 17925</strain>
    </source>
</reference>
<feature type="modified residue" description="4-aspartylphosphate" evidence="7">
    <location>
        <position position="1079"/>
    </location>
</feature>
<dbReference type="GO" id="GO:0016301">
    <property type="term" value="F:kinase activity"/>
    <property type="evidence" value="ECO:0007669"/>
    <property type="project" value="UniProtKB-KW"/>
</dbReference>
<dbReference type="SUPFAM" id="SSF55874">
    <property type="entry name" value="ATPase domain of HSP90 chaperone/DNA topoisomerase II/histidine kinase"/>
    <property type="match status" value="1"/>
</dbReference>
<keyword evidence="9" id="KW-0812">Transmembrane</keyword>
<keyword evidence="8" id="KW-0175">Coiled coil</keyword>
<evidence type="ECO:0000256" key="3">
    <source>
        <dbReference type="ARBA" id="ARBA00022553"/>
    </source>
</evidence>
<dbReference type="InterPro" id="IPR003594">
    <property type="entry name" value="HATPase_dom"/>
</dbReference>
<dbReference type="PANTHER" id="PTHR45339:SF1">
    <property type="entry name" value="HYBRID SIGNAL TRANSDUCTION HISTIDINE KINASE J"/>
    <property type="match status" value="1"/>
</dbReference>
<dbReference type="PROSITE" id="PS50110">
    <property type="entry name" value="RESPONSE_REGULATORY"/>
    <property type="match status" value="3"/>
</dbReference>
<evidence type="ECO:0000256" key="4">
    <source>
        <dbReference type="ARBA" id="ARBA00022679"/>
    </source>
</evidence>
<dbReference type="Gene3D" id="1.10.287.130">
    <property type="match status" value="1"/>
</dbReference>
<dbReference type="RefSeq" id="WP_345270939.1">
    <property type="nucleotide sequence ID" value="NZ_BAABHB010000016.1"/>
</dbReference>
<evidence type="ECO:0000256" key="2">
    <source>
        <dbReference type="ARBA" id="ARBA00012438"/>
    </source>
</evidence>
<organism evidence="12 13">
    <name type="scientific">Nibrella viscosa</name>
    <dbReference type="NCBI Taxonomy" id="1084524"/>
    <lineage>
        <taxon>Bacteria</taxon>
        <taxon>Pseudomonadati</taxon>
        <taxon>Bacteroidota</taxon>
        <taxon>Cytophagia</taxon>
        <taxon>Cytophagales</taxon>
        <taxon>Spirosomataceae</taxon>
        <taxon>Nibrella</taxon>
    </lineage>
</organism>
<dbReference type="InterPro" id="IPR036890">
    <property type="entry name" value="HATPase_C_sf"/>
</dbReference>
<dbReference type="InterPro" id="IPR029016">
    <property type="entry name" value="GAF-like_dom_sf"/>
</dbReference>
<feature type="domain" description="Response regulatory" evidence="11">
    <location>
        <begin position="1029"/>
        <end position="1146"/>
    </location>
</feature>
<keyword evidence="4" id="KW-0808">Transferase</keyword>
<dbReference type="CDD" id="cd17546">
    <property type="entry name" value="REC_hyHK_CKI1_RcsC-like"/>
    <property type="match status" value="1"/>
</dbReference>
<feature type="modified residue" description="4-aspartylphosphate" evidence="7">
    <location>
        <position position="811"/>
    </location>
</feature>
<dbReference type="Proteomes" id="UP001500936">
    <property type="component" value="Unassembled WGS sequence"/>
</dbReference>
<dbReference type="InterPro" id="IPR001789">
    <property type="entry name" value="Sig_transdc_resp-reg_receiver"/>
</dbReference>
<dbReference type="Pfam" id="PF00072">
    <property type="entry name" value="Response_reg"/>
    <property type="match status" value="2"/>
</dbReference>
<dbReference type="PANTHER" id="PTHR45339">
    <property type="entry name" value="HYBRID SIGNAL TRANSDUCTION HISTIDINE KINASE J"/>
    <property type="match status" value="1"/>
</dbReference>
<evidence type="ECO:0000256" key="1">
    <source>
        <dbReference type="ARBA" id="ARBA00000085"/>
    </source>
</evidence>
<dbReference type="InterPro" id="IPR003661">
    <property type="entry name" value="HisK_dim/P_dom"/>
</dbReference>
<dbReference type="Gene3D" id="3.30.450.40">
    <property type="match status" value="1"/>
</dbReference>
<evidence type="ECO:0000256" key="5">
    <source>
        <dbReference type="ARBA" id="ARBA00022777"/>
    </source>
</evidence>
<keyword evidence="9" id="KW-1133">Transmembrane helix</keyword>
<keyword evidence="6" id="KW-0902">Two-component regulatory system</keyword>